<protein>
    <recommendedName>
        <fullName evidence="3">Coiled-coil protein</fullName>
    </recommendedName>
</protein>
<evidence type="ECO:0000313" key="1">
    <source>
        <dbReference type="EMBL" id="STX29465.1"/>
    </source>
</evidence>
<gene>
    <name evidence="1" type="ORF">NCTC13315_02008</name>
</gene>
<name>A0A378I426_9GAMM</name>
<sequence length="96" mass="11235">MAANERETIKFIKESLQAKINTHNPDKNINDILADVDHLIKTEDDPSELLEQTSHCLERLQDYCRENNNRELTREVNKALQNVEELKAPGLERKFF</sequence>
<reference evidence="1 2" key="1">
    <citation type="submission" date="2018-06" db="EMBL/GenBank/DDBJ databases">
        <authorList>
            <consortium name="Pathogen Informatics"/>
            <person name="Doyle S."/>
        </authorList>
    </citation>
    <scope>NUCLEOTIDE SEQUENCE [LARGE SCALE GENOMIC DNA]</scope>
    <source>
        <strain evidence="1 2">NCTC13315</strain>
    </source>
</reference>
<evidence type="ECO:0000313" key="2">
    <source>
        <dbReference type="Proteomes" id="UP000254968"/>
    </source>
</evidence>
<dbReference type="Proteomes" id="UP000254968">
    <property type="component" value="Unassembled WGS sequence"/>
</dbReference>
<keyword evidence="2" id="KW-1185">Reference proteome</keyword>
<accession>A0A378I426</accession>
<organism evidence="1 2">
    <name type="scientific">Legionella beliardensis</name>
    <dbReference type="NCBI Taxonomy" id="91822"/>
    <lineage>
        <taxon>Bacteria</taxon>
        <taxon>Pseudomonadati</taxon>
        <taxon>Pseudomonadota</taxon>
        <taxon>Gammaproteobacteria</taxon>
        <taxon>Legionellales</taxon>
        <taxon>Legionellaceae</taxon>
        <taxon>Legionella</taxon>
    </lineage>
</organism>
<dbReference type="RefSeq" id="WP_115303137.1">
    <property type="nucleotide sequence ID" value="NZ_CAAAHO010000002.1"/>
</dbReference>
<dbReference type="EMBL" id="UGNV01000001">
    <property type="protein sequence ID" value="STX29465.1"/>
    <property type="molecule type" value="Genomic_DNA"/>
</dbReference>
<dbReference type="AlphaFoldDB" id="A0A378I426"/>
<proteinExistence type="predicted"/>
<evidence type="ECO:0008006" key="3">
    <source>
        <dbReference type="Google" id="ProtNLM"/>
    </source>
</evidence>